<dbReference type="AlphaFoldDB" id="A0AA88WY09"/>
<keyword evidence="3" id="KW-1185">Reference proteome</keyword>
<evidence type="ECO:0000313" key="2">
    <source>
        <dbReference type="EMBL" id="KAK3036131.1"/>
    </source>
</evidence>
<dbReference type="Proteomes" id="UP001188597">
    <property type="component" value="Unassembled WGS sequence"/>
</dbReference>
<dbReference type="InterPro" id="IPR036397">
    <property type="entry name" value="RNaseH_sf"/>
</dbReference>
<dbReference type="PROSITE" id="PS50994">
    <property type="entry name" value="INTEGRASE"/>
    <property type="match status" value="1"/>
</dbReference>
<dbReference type="SUPFAM" id="SSF56672">
    <property type="entry name" value="DNA/RNA polymerases"/>
    <property type="match status" value="1"/>
</dbReference>
<dbReference type="InterPro" id="IPR041577">
    <property type="entry name" value="RT_RNaseH_2"/>
</dbReference>
<organism evidence="2 3">
    <name type="scientific">Escallonia herrerae</name>
    <dbReference type="NCBI Taxonomy" id="1293975"/>
    <lineage>
        <taxon>Eukaryota</taxon>
        <taxon>Viridiplantae</taxon>
        <taxon>Streptophyta</taxon>
        <taxon>Embryophyta</taxon>
        <taxon>Tracheophyta</taxon>
        <taxon>Spermatophyta</taxon>
        <taxon>Magnoliopsida</taxon>
        <taxon>eudicotyledons</taxon>
        <taxon>Gunneridae</taxon>
        <taxon>Pentapetalae</taxon>
        <taxon>asterids</taxon>
        <taxon>campanulids</taxon>
        <taxon>Escalloniales</taxon>
        <taxon>Escalloniaceae</taxon>
        <taxon>Escallonia</taxon>
    </lineage>
</organism>
<dbReference type="GO" id="GO:0015074">
    <property type="term" value="P:DNA integration"/>
    <property type="evidence" value="ECO:0007669"/>
    <property type="project" value="InterPro"/>
</dbReference>
<dbReference type="Pfam" id="PF17919">
    <property type="entry name" value="RT_RNaseH_2"/>
    <property type="match status" value="1"/>
</dbReference>
<sequence length="148" mass="16877">MDDCQKSFEELKTYLSSPPLLSKPLPGEDLFLYLSITEVAVSTVLVREEDGVQKPIYYVSKFLQDVETKYPKIDKIALALIISARKQFDNNNFQTFCTNVSIDLRFTFVAHPQSNGQTENMNRSILQGLKKKLDEAKGTWVDELPKVL</sequence>
<proteinExistence type="predicted"/>
<dbReference type="SUPFAM" id="SSF53098">
    <property type="entry name" value="Ribonuclease H-like"/>
    <property type="match status" value="1"/>
</dbReference>
<protein>
    <recommendedName>
        <fullName evidence="1">Integrase catalytic domain-containing protein</fullName>
    </recommendedName>
</protein>
<dbReference type="PANTHER" id="PTHR48475">
    <property type="entry name" value="RIBONUCLEASE H"/>
    <property type="match status" value="1"/>
</dbReference>
<feature type="domain" description="Integrase catalytic" evidence="1">
    <location>
        <begin position="14"/>
        <end position="148"/>
    </location>
</feature>
<accession>A0AA88WY09</accession>
<dbReference type="EMBL" id="JAVXUP010000157">
    <property type="protein sequence ID" value="KAK3036131.1"/>
    <property type="molecule type" value="Genomic_DNA"/>
</dbReference>
<reference evidence="2" key="1">
    <citation type="submission" date="2022-12" db="EMBL/GenBank/DDBJ databases">
        <title>Draft genome assemblies for two species of Escallonia (Escalloniales).</title>
        <authorList>
            <person name="Chanderbali A."/>
            <person name="Dervinis C."/>
            <person name="Anghel I."/>
            <person name="Soltis D."/>
            <person name="Soltis P."/>
            <person name="Zapata F."/>
        </authorList>
    </citation>
    <scope>NUCLEOTIDE SEQUENCE</scope>
    <source>
        <strain evidence="2">UCBG64.0493</strain>
        <tissue evidence="2">Leaf</tissue>
    </source>
</reference>
<dbReference type="InterPro" id="IPR043502">
    <property type="entry name" value="DNA/RNA_pol_sf"/>
</dbReference>
<dbReference type="Gene3D" id="3.30.420.10">
    <property type="entry name" value="Ribonuclease H-like superfamily/Ribonuclease H"/>
    <property type="match status" value="1"/>
</dbReference>
<dbReference type="PANTHER" id="PTHR48475:SF1">
    <property type="entry name" value="RNASE H TYPE-1 DOMAIN-CONTAINING PROTEIN"/>
    <property type="match status" value="1"/>
</dbReference>
<gene>
    <name evidence="2" type="ORF">RJ639_031712</name>
</gene>
<dbReference type="InterPro" id="IPR001584">
    <property type="entry name" value="Integrase_cat-core"/>
</dbReference>
<evidence type="ECO:0000259" key="1">
    <source>
        <dbReference type="PROSITE" id="PS50994"/>
    </source>
</evidence>
<name>A0AA88WY09_9ASTE</name>
<evidence type="ECO:0000313" key="3">
    <source>
        <dbReference type="Proteomes" id="UP001188597"/>
    </source>
</evidence>
<comment type="caution">
    <text evidence="2">The sequence shown here is derived from an EMBL/GenBank/DDBJ whole genome shotgun (WGS) entry which is preliminary data.</text>
</comment>
<dbReference type="GO" id="GO:0003676">
    <property type="term" value="F:nucleic acid binding"/>
    <property type="evidence" value="ECO:0007669"/>
    <property type="project" value="InterPro"/>
</dbReference>
<dbReference type="InterPro" id="IPR012337">
    <property type="entry name" value="RNaseH-like_sf"/>
</dbReference>